<dbReference type="FunFam" id="1.20.58.340:FF:000004">
    <property type="entry name" value="Magnesium transport protein CorA"/>
    <property type="match status" value="1"/>
</dbReference>
<evidence type="ECO:0000256" key="3">
    <source>
        <dbReference type="ARBA" id="ARBA00022448"/>
    </source>
</evidence>
<dbReference type="InterPro" id="IPR045863">
    <property type="entry name" value="CorA_TM1_TM2"/>
</dbReference>
<dbReference type="GO" id="GO:0000287">
    <property type="term" value="F:magnesium ion binding"/>
    <property type="evidence" value="ECO:0007669"/>
    <property type="project" value="TreeGrafter"/>
</dbReference>
<dbReference type="STRING" id="1429043.X474_03115"/>
<keyword evidence="6 12" id="KW-0460">Magnesium</keyword>
<keyword evidence="7 12" id="KW-1133">Transmembrane helix</keyword>
<evidence type="ECO:0000256" key="6">
    <source>
        <dbReference type="ARBA" id="ARBA00022842"/>
    </source>
</evidence>
<gene>
    <name evidence="12" type="primary">corA</name>
    <name evidence="13" type="ORF">X474_03115</name>
</gene>
<keyword evidence="8 12" id="KW-0406">Ion transport</keyword>
<dbReference type="GO" id="GO:0005886">
    <property type="term" value="C:plasma membrane"/>
    <property type="evidence" value="ECO:0007669"/>
    <property type="project" value="UniProtKB-SubCell"/>
</dbReference>
<evidence type="ECO:0000256" key="1">
    <source>
        <dbReference type="ARBA" id="ARBA00004651"/>
    </source>
</evidence>
<comment type="catalytic activity">
    <reaction evidence="10">
        <text>Mg(2+)(in) = Mg(2+)(out)</text>
        <dbReference type="Rhea" id="RHEA:29827"/>
        <dbReference type="ChEBI" id="CHEBI:18420"/>
    </reaction>
</comment>
<evidence type="ECO:0000256" key="12">
    <source>
        <dbReference type="RuleBase" id="RU362010"/>
    </source>
</evidence>
<dbReference type="PANTHER" id="PTHR46494:SF1">
    <property type="entry name" value="CORA FAMILY METAL ION TRANSPORTER (EUROFUNG)"/>
    <property type="match status" value="1"/>
</dbReference>
<evidence type="ECO:0000256" key="5">
    <source>
        <dbReference type="ARBA" id="ARBA00022692"/>
    </source>
</evidence>
<keyword evidence="9 12" id="KW-0472">Membrane</keyword>
<dbReference type="AlphaFoldDB" id="A0A0D2JBX4"/>
<keyword evidence="5 12" id="KW-0812">Transmembrane</keyword>
<dbReference type="InterPro" id="IPR002523">
    <property type="entry name" value="MgTranspt_CorA/ZnTranspt_ZntB"/>
</dbReference>
<dbReference type="CDD" id="cd12828">
    <property type="entry name" value="TmCorA-like_1"/>
    <property type="match status" value="1"/>
</dbReference>
<evidence type="ECO:0000256" key="8">
    <source>
        <dbReference type="ARBA" id="ARBA00023065"/>
    </source>
</evidence>
<comment type="subcellular location">
    <subcellularLocation>
        <location evidence="1">Cell membrane</location>
        <topology evidence="1">Multi-pass membrane protein</topology>
    </subcellularLocation>
    <subcellularLocation>
        <location evidence="12">Membrane</location>
        <topology evidence="12">Multi-pass membrane protein</topology>
    </subcellularLocation>
</comment>
<dbReference type="NCBIfam" id="TIGR00383">
    <property type="entry name" value="corA"/>
    <property type="match status" value="1"/>
</dbReference>
<dbReference type="EMBL" id="AZAC01000002">
    <property type="protein sequence ID" value="KIX15644.1"/>
    <property type="molecule type" value="Genomic_DNA"/>
</dbReference>
<dbReference type="InterPro" id="IPR004488">
    <property type="entry name" value="Mg/Co-transport_prot_CorA"/>
</dbReference>
<evidence type="ECO:0000256" key="7">
    <source>
        <dbReference type="ARBA" id="ARBA00022989"/>
    </source>
</evidence>
<comment type="function">
    <text evidence="11">Mediates influx of magnesium ions. Alternates between open and closed states. Activated by low cytoplasmic Mg(2+) levels. Inactive when cytoplasmic Mg(2+) levels are high.</text>
</comment>
<feature type="transmembrane region" description="Helical" evidence="12">
    <location>
        <begin position="235"/>
        <end position="255"/>
    </location>
</feature>
<dbReference type="Proteomes" id="UP000032233">
    <property type="component" value="Unassembled WGS sequence"/>
</dbReference>
<dbReference type="Pfam" id="PF01544">
    <property type="entry name" value="CorA"/>
    <property type="match status" value="1"/>
</dbReference>
<evidence type="ECO:0000256" key="10">
    <source>
        <dbReference type="ARBA" id="ARBA00034269"/>
    </source>
</evidence>
<evidence type="ECO:0000256" key="4">
    <source>
        <dbReference type="ARBA" id="ARBA00022475"/>
    </source>
</evidence>
<reference evidence="13 14" key="1">
    <citation type="submission" date="2013-11" db="EMBL/GenBank/DDBJ databases">
        <title>Metagenomic analysis of a methanogenic consortium involved in long chain n-alkane degradation.</title>
        <authorList>
            <person name="Davidova I.A."/>
            <person name="Callaghan A.V."/>
            <person name="Wawrik B."/>
            <person name="Pruitt S."/>
            <person name="Marks C."/>
            <person name="Duncan K.E."/>
            <person name="Suflita J.M."/>
        </authorList>
    </citation>
    <scope>NUCLEOTIDE SEQUENCE [LARGE SCALE GENOMIC DNA]</scope>
    <source>
        <strain evidence="13 14">SPR</strain>
    </source>
</reference>
<comment type="caution">
    <text evidence="13">The sequence shown here is derived from an EMBL/GenBank/DDBJ whole genome shotgun (WGS) entry which is preliminary data.</text>
</comment>
<evidence type="ECO:0000256" key="11">
    <source>
        <dbReference type="ARBA" id="ARBA00045497"/>
    </source>
</evidence>
<feature type="transmembrane region" description="Helical" evidence="12">
    <location>
        <begin position="267"/>
        <end position="287"/>
    </location>
</feature>
<name>A0A0D2JBX4_9BACT</name>
<evidence type="ECO:0000313" key="13">
    <source>
        <dbReference type="EMBL" id="KIX15644.1"/>
    </source>
</evidence>
<evidence type="ECO:0000256" key="9">
    <source>
        <dbReference type="ARBA" id="ARBA00023136"/>
    </source>
</evidence>
<keyword evidence="4 12" id="KW-1003">Cell membrane</keyword>
<dbReference type="SUPFAM" id="SSF143865">
    <property type="entry name" value="CorA soluble domain-like"/>
    <property type="match status" value="1"/>
</dbReference>
<dbReference type="PATRIC" id="fig|1429043.3.peg.652"/>
<dbReference type="GO" id="GO:0015087">
    <property type="term" value="F:cobalt ion transmembrane transporter activity"/>
    <property type="evidence" value="ECO:0007669"/>
    <property type="project" value="UniProtKB-UniRule"/>
</dbReference>
<protein>
    <recommendedName>
        <fullName evidence="12">Magnesium transport protein CorA</fullName>
    </recommendedName>
</protein>
<organism evidence="13 14">
    <name type="scientific">Dethiosulfatarculus sandiegensis</name>
    <dbReference type="NCBI Taxonomy" id="1429043"/>
    <lineage>
        <taxon>Bacteria</taxon>
        <taxon>Pseudomonadati</taxon>
        <taxon>Thermodesulfobacteriota</taxon>
        <taxon>Desulfarculia</taxon>
        <taxon>Desulfarculales</taxon>
        <taxon>Desulfarculaceae</taxon>
        <taxon>Dethiosulfatarculus</taxon>
    </lineage>
</organism>
<sequence>MAWLQITGLGDSDYLAKAGAVLGLHALTLEDILNTRHAPKLEEFSEYLLLALKLPIYDPEENYLITKQLSLVLGRGWLLSFEEGGSNDLSPLLARLEQADSRLRKRQVGYLAYAIWDLIQDHYFAALEKMSRRLDDMEDMVLESPSPEVLEGIYRLRRASVSLRKVLWPLREMASSFQRIASDWPGQNLSPYLRDLKEHIVQAMDMNDILRENLASLMDLYLNQKSHRMNEIMKILTIMASIFIPLTFLAGIYGMNFKYMPELDWIYAYPLLLGIMVVVVVVMLFFFRAKGWLGNKN</sequence>
<keyword evidence="14" id="KW-1185">Reference proteome</keyword>
<dbReference type="GO" id="GO:0015095">
    <property type="term" value="F:magnesium ion transmembrane transporter activity"/>
    <property type="evidence" value="ECO:0007669"/>
    <property type="project" value="UniProtKB-UniRule"/>
</dbReference>
<dbReference type="InterPro" id="IPR045861">
    <property type="entry name" value="CorA_cytoplasmic_dom"/>
</dbReference>
<accession>A0A0D2JBX4</accession>
<evidence type="ECO:0000313" key="14">
    <source>
        <dbReference type="Proteomes" id="UP000032233"/>
    </source>
</evidence>
<comment type="similarity">
    <text evidence="2 12">Belongs to the CorA metal ion transporter (MIT) (TC 1.A.35) family.</text>
</comment>
<dbReference type="SUPFAM" id="SSF144083">
    <property type="entry name" value="Magnesium transport protein CorA, transmembrane region"/>
    <property type="match status" value="1"/>
</dbReference>
<dbReference type="Gene3D" id="1.20.58.340">
    <property type="entry name" value="Magnesium transport protein CorA, transmembrane region"/>
    <property type="match status" value="2"/>
</dbReference>
<dbReference type="InParanoid" id="A0A0D2JBX4"/>
<keyword evidence="3 12" id="KW-0813">Transport</keyword>
<dbReference type="PANTHER" id="PTHR46494">
    <property type="entry name" value="CORA FAMILY METAL ION TRANSPORTER (EUROFUNG)"/>
    <property type="match status" value="1"/>
</dbReference>
<proteinExistence type="inferred from homology"/>
<dbReference type="FunCoup" id="A0A0D2JBX4">
    <property type="interactions" value="125"/>
</dbReference>
<dbReference type="GO" id="GO:0050897">
    <property type="term" value="F:cobalt ion binding"/>
    <property type="evidence" value="ECO:0007669"/>
    <property type="project" value="TreeGrafter"/>
</dbReference>
<evidence type="ECO:0000256" key="2">
    <source>
        <dbReference type="ARBA" id="ARBA00009765"/>
    </source>
</evidence>
<dbReference type="Gene3D" id="3.30.460.20">
    <property type="entry name" value="CorA soluble domain-like"/>
    <property type="match status" value="1"/>
</dbReference>